<evidence type="ECO:0000313" key="2">
    <source>
        <dbReference type="Proteomes" id="UP000234323"/>
    </source>
</evidence>
<organism evidence="1 2">
    <name type="scientific">Rhizophagus irregularis</name>
    <dbReference type="NCBI Taxonomy" id="588596"/>
    <lineage>
        <taxon>Eukaryota</taxon>
        <taxon>Fungi</taxon>
        <taxon>Fungi incertae sedis</taxon>
        <taxon>Mucoromycota</taxon>
        <taxon>Glomeromycotina</taxon>
        <taxon>Glomeromycetes</taxon>
        <taxon>Glomerales</taxon>
        <taxon>Glomeraceae</taxon>
        <taxon>Rhizophagus</taxon>
    </lineage>
</organism>
<dbReference type="EMBL" id="LLXI01003428">
    <property type="protein sequence ID" value="PKY59210.1"/>
    <property type="molecule type" value="Genomic_DNA"/>
</dbReference>
<sequence>LYFLYIKRYLHISDITKQSKQSNIFLKLEPLALNIRNAFKKLYVLASNVSIDEIIA</sequence>
<gene>
    <name evidence="1" type="ORF">RhiirA4_332676</name>
</gene>
<name>A0A2I1HK32_9GLOM</name>
<feature type="non-terminal residue" evidence="1">
    <location>
        <position position="1"/>
    </location>
</feature>
<dbReference type="Proteomes" id="UP000234323">
    <property type="component" value="Unassembled WGS sequence"/>
</dbReference>
<proteinExistence type="predicted"/>
<reference evidence="1 2" key="1">
    <citation type="submission" date="2015-10" db="EMBL/GenBank/DDBJ databases">
        <title>Genome analyses suggest a sexual origin of heterokaryosis in a supposedly ancient asexual fungus.</title>
        <authorList>
            <person name="Ropars J."/>
            <person name="Sedzielewska K."/>
            <person name="Noel J."/>
            <person name="Charron P."/>
            <person name="Farinelli L."/>
            <person name="Marton T."/>
            <person name="Kruger M."/>
            <person name="Pelin A."/>
            <person name="Brachmann A."/>
            <person name="Corradi N."/>
        </authorList>
    </citation>
    <scope>NUCLEOTIDE SEQUENCE [LARGE SCALE GENOMIC DNA]</scope>
    <source>
        <strain evidence="1 2">A4</strain>
    </source>
</reference>
<evidence type="ECO:0000313" key="1">
    <source>
        <dbReference type="EMBL" id="PKY59210.1"/>
    </source>
</evidence>
<keyword evidence="2" id="KW-1185">Reference proteome</keyword>
<comment type="caution">
    <text evidence="1">The sequence shown here is derived from an EMBL/GenBank/DDBJ whole genome shotgun (WGS) entry which is preliminary data.</text>
</comment>
<accession>A0A2I1HK32</accession>
<protein>
    <submittedName>
        <fullName evidence="1">Uncharacterized protein</fullName>
    </submittedName>
</protein>
<dbReference type="AlphaFoldDB" id="A0A2I1HK32"/>